<evidence type="ECO:0000313" key="1">
    <source>
        <dbReference type="EMBL" id="APP87823.1"/>
    </source>
</evidence>
<keyword evidence="4" id="KW-1185">Reference proteome</keyword>
<evidence type="ECO:0000313" key="4">
    <source>
        <dbReference type="Proteomes" id="UP000503178"/>
    </source>
</evidence>
<name>A0A1L5YAU9_9EUKA</name>
<organism evidence="1">
    <name type="scientific">Paulinella micropora</name>
    <dbReference type="NCBI Taxonomy" id="1928728"/>
    <lineage>
        <taxon>Eukaryota</taxon>
        <taxon>Sar</taxon>
        <taxon>Rhizaria</taxon>
        <taxon>Cercozoa</taxon>
        <taxon>Imbricatea</taxon>
        <taxon>Silicofilosea</taxon>
        <taxon>Euglyphida</taxon>
        <taxon>Paulinellidae</taxon>
        <taxon>Paulinella</taxon>
    </lineage>
</organism>
<gene>
    <name evidence="3" type="primary">MYN1_Chr_843</name>
    <name evidence="1" type="ORF">PCKR_015</name>
    <name evidence="2" type="ORF">PFK_015</name>
    <name evidence="3" type="ORF">PMYN1_Chma864</name>
</gene>
<evidence type="ECO:0000313" key="2">
    <source>
        <dbReference type="EMBL" id="AQX44590.1"/>
    </source>
</evidence>
<keyword evidence="1" id="KW-0934">Plastid</keyword>
<evidence type="ECO:0000313" key="3">
    <source>
        <dbReference type="EMBL" id="BBL86668.1"/>
    </source>
</evidence>
<geneLocation type="plastid" evidence="1"/>
<protein>
    <submittedName>
        <fullName evidence="1">Uncharacterized protein</fullName>
    </submittedName>
</protein>
<dbReference type="EMBL" id="LC490351">
    <property type="protein sequence ID" value="BBL86668.1"/>
    <property type="molecule type" value="Genomic_DNA"/>
</dbReference>
<reference evidence="3 4" key="2">
    <citation type="submission" date="2019-06" db="EMBL/GenBank/DDBJ databases">
        <title>A hidden player of endosymbiotic evolution: DNA virus triggered massive gene transfer.</title>
        <authorList>
            <person name="Matsuo M."/>
            <person name="Katahata A."/>
            <person name="Tachikawa M."/>
            <person name="Minakuchi Y."/>
            <person name="Noguchi H."/>
            <person name="Toyoda A."/>
            <person name="Fujiyama A."/>
            <person name="Suzuki Y."/>
            <person name="Satoh S."/>
            <person name="Nakayama T."/>
            <person name="Kamikawa R."/>
            <person name="Nomura M."/>
            <person name="Inagaki Y."/>
            <person name="Ishida K."/>
            <person name="Obokata J."/>
        </authorList>
    </citation>
    <scope>NUCLEOTIDE SEQUENCE [LARGE SCALE GENOMIC DNA]</scope>
    <source>
        <strain evidence="3 4">MYN1</strain>
    </source>
</reference>
<reference evidence="1" key="1">
    <citation type="journal article" date="2017" name="Protist">
        <title>Diversity of the Photosynthetic Paulinella Species, with the Description of Paulinella micropora sp. nov. and the Chromatophore Genome Sequence for strain KR01.</title>
        <authorList>
            <person name="Lhee D."/>
            <person name="Yang E.C."/>
            <person name="Kim J.I."/>
            <person name="Nakayama T."/>
            <person name="Zuccarello G."/>
            <person name="Andersen R.A."/>
            <person name="Yoon H.S."/>
        </authorList>
    </citation>
    <scope>NUCLEOTIDE SEQUENCE</scope>
    <source>
        <strain evidence="2">FK01</strain>
        <strain evidence="1">KR01</strain>
    </source>
</reference>
<dbReference type="Proteomes" id="UP000503178">
    <property type="component" value="Chromatophore Pltd"/>
</dbReference>
<proteinExistence type="predicted"/>
<dbReference type="EMBL" id="KX897545">
    <property type="protein sequence ID" value="APP87823.1"/>
    <property type="molecule type" value="Genomic_DNA"/>
</dbReference>
<dbReference type="AlphaFoldDB" id="A0A1L5YAU9"/>
<sequence length="196" mass="22788">MRHHPISPITERMQYRAIGIARGRYMPTEKEELTNGFIYTRDGAKIPSVTLGKLLNLIRNHIQLKKLYLWIVYPRCREISQLHLQMVGVWEPKTSKNLKLIEGTNVDASMLPEQENYFSVRGELIYTEPKKNVLVIQIRQIPRGSKLFLPPFWLQVQGKVPTILLNHFLALDLRRQNQSLILERYVVIGSLAKSCL</sequence>
<dbReference type="EMBL" id="KY124271">
    <property type="protein sequence ID" value="AQX44590.1"/>
    <property type="molecule type" value="Genomic_DNA"/>
</dbReference>
<accession>A0A1L5YAU9</accession>